<dbReference type="GeneID" id="64661776"/>
<evidence type="ECO:0000256" key="1">
    <source>
        <dbReference type="SAM" id="MobiDB-lite"/>
    </source>
</evidence>
<feature type="compositionally biased region" description="Polar residues" evidence="1">
    <location>
        <begin position="40"/>
        <end position="56"/>
    </location>
</feature>
<gene>
    <name evidence="2" type="ORF">F5891DRAFT_1191655</name>
</gene>
<evidence type="ECO:0000313" key="2">
    <source>
        <dbReference type="EMBL" id="KAG1897725.1"/>
    </source>
</evidence>
<dbReference type="Proteomes" id="UP001195769">
    <property type="component" value="Unassembled WGS sequence"/>
</dbReference>
<dbReference type="EMBL" id="JABBWK010000044">
    <property type="protein sequence ID" value="KAG1897725.1"/>
    <property type="molecule type" value="Genomic_DNA"/>
</dbReference>
<proteinExistence type="predicted"/>
<feature type="compositionally biased region" description="Acidic residues" evidence="1">
    <location>
        <begin position="422"/>
        <end position="437"/>
    </location>
</feature>
<dbReference type="RefSeq" id="XP_041223301.1">
    <property type="nucleotide sequence ID" value="XM_041367478.1"/>
</dbReference>
<evidence type="ECO:0000313" key="3">
    <source>
        <dbReference type="Proteomes" id="UP001195769"/>
    </source>
</evidence>
<dbReference type="AlphaFoldDB" id="A0AAD4E1B5"/>
<accession>A0AAD4E1B5</accession>
<comment type="caution">
    <text evidence="2">The sequence shown here is derived from an EMBL/GenBank/DDBJ whole genome shotgun (WGS) entry which is preliminary data.</text>
</comment>
<reference evidence="2" key="1">
    <citation type="journal article" date="2020" name="New Phytol.">
        <title>Comparative genomics reveals dynamic genome evolution in host specialist ectomycorrhizal fungi.</title>
        <authorList>
            <person name="Lofgren L.A."/>
            <person name="Nguyen N.H."/>
            <person name="Vilgalys R."/>
            <person name="Ruytinx J."/>
            <person name="Liao H.L."/>
            <person name="Branco S."/>
            <person name="Kuo A."/>
            <person name="LaButti K."/>
            <person name="Lipzen A."/>
            <person name="Andreopoulos W."/>
            <person name="Pangilinan J."/>
            <person name="Riley R."/>
            <person name="Hundley H."/>
            <person name="Na H."/>
            <person name="Barry K."/>
            <person name="Grigoriev I.V."/>
            <person name="Stajich J.E."/>
            <person name="Kennedy P.G."/>
        </authorList>
    </citation>
    <scope>NUCLEOTIDE SEQUENCE</scope>
    <source>
        <strain evidence="2">FC203</strain>
    </source>
</reference>
<feature type="region of interest" description="Disordered" evidence="1">
    <location>
        <begin position="40"/>
        <end position="82"/>
    </location>
</feature>
<protein>
    <submittedName>
        <fullName evidence="2">Uncharacterized protein</fullName>
    </submittedName>
</protein>
<feature type="compositionally biased region" description="Low complexity" evidence="1">
    <location>
        <begin position="69"/>
        <end position="81"/>
    </location>
</feature>
<sequence length="454" mass="50170">MIATQPNKAKFFWWSSKVQWFKFNSDKMMVSMHPLRSLSSARCTSGSTQPNRPSSRASHHCPTAGAPLSSHSTTSIRHSSSAGQIHPNIVGAVQPGLSNPLMLRASSPNFDEPISTGIRRTRNEFNDDQLAPERLKRLKTHTQELCERKSIPEHLLMPFVQSGDPLMMLLDVQANIIQFSLSQQDSQLNCSKDLLYSKDLENLLQHHMAAVLLSLNLTAYVVDTQRHVMDLICEHPDMFKLPPIIFEDAELKTALSKIVTKVLATIRGQFKIKLTASLVKRIGVVELMKTLASGSMETDASHWNRVAFLQTQSLSQRRCLRVFLIGTSDYKDANIKQCYSPFISPSLAGDLHRKVEQELGINISEHQSDIRAPGEIDADTGNNGDTEYVAGNEDNTLRHDSNEGDAEADADADASGILDGNEAAEDGDCEVDQDGDDSGFGLEGHIAKWTTGNF</sequence>
<organism evidence="2 3">
    <name type="scientific">Suillus fuscotomentosus</name>
    <dbReference type="NCBI Taxonomy" id="1912939"/>
    <lineage>
        <taxon>Eukaryota</taxon>
        <taxon>Fungi</taxon>
        <taxon>Dikarya</taxon>
        <taxon>Basidiomycota</taxon>
        <taxon>Agaricomycotina</taxon>
        <taxon>Agaricomycetes</taxon>
        <taxon>Agaricomycetidae</taxon>
        <taxon>Boletales</taxon>
        <taxon>Suillineae</taxon>
        <taxon>Suillaceae</taxon>
        <taxon>Suillus</taxon>
    </lineage>
</organism>
<feature type="region of interest" description="Disordered" evidence="1">
    <location>
        <begin position="364"/>
        <end position="443"/>
    </location>
</feature>
<feature type="compositionally biased region" description="Acidic residues" evidence="1">
    <location>
        <begin position="403"/>
        <end position="412"/>
    </location>
</feature>
<keyword evidence="3" id="KW-1185">Reference proteome</keyword>
<name>A0AAD4E1B5_9AGAM</name>